<feature type="non-terminal residue" evidence="2">
    <location>
        <position position="1"/>
    </location>
</feature>
<proteinExistence type="predicted"/>
<dbReference type="InterPro" id="IPR039421">
    <property type="entry name" value="Type_1_exporter"/>
</dbReference>
<evidence type="ECO:0000259" key="1">
    <source>
        <dbReference type="Pfam" id="PF00005"/>
    </source>
</evidence>
<keyword evidence="3" id="KW-1185">Reference proteome</keyword>
<dbReference type="Gene3D" id="3.40.50.300">
    <property type="entry name" value="P-loop containing nucleotide triphosphate hydrolases"/>
    <property type="match status" value="1"/>
</dbReference>
<sequence>STLISLFERFYDQQEGTIKFDNIDHRGMAVRHLRTQIALVGQEPVLFEGSIAENILLGCDGSTIDDVRLACKMSNAANFIEDLPEVKTNATDAI</sequence>
<name>A0AAN5CTG2_9BILA</name>
<dbReference type="AlphaFoldDB" id="A0AAN5CTG2"/>
<dbReference type="EMBL" id="BTRK01000004">
    <property type="protein sequence ID" value="GMR50299.1"/>
    <property type="molecule type" value="Genomic_DNA"/>
</dbReference>
<evidence type="ECO:0000313" key="3">
    <source>
        <dbReference type="Proteomes" id="UP001328107"/>
    </source>
</evidence>
<dbReference type="Proteomes" id="UP001328107">
    <property type="component" value="Unassembled WGS sequence"/>
</dbReference>
<dbReference type="InterPro" id="IPR027417">
    <property type="entry name" value="P-loop_NTPase"/>
</dbReference>
<dbReference type="InterPro" id="IPR003439">
    <property type="entry name" value="ABC_transporter-like_ATP-bd"/>
</dbReference>
<feature type="domain" description="ABC transporter" evidence="1">
    <location>
        <begin position="1"/>
        <end position="78"/>
    </location>
</feature>
<dbReference type="GO" id="GO:0005524">
    <property type="term" value="F:ATP binding"/>
    <property type="evidence" value="ECO:0007669"/>
    <property type="project" value="InterPro"/>
</dbReference>
<dbReference type="PANTHER" id="PTHR24221:SF617">
    <property type="entry name" value="P-GLYCOPROTEIN RELATED"/>
    <property type="match status" value="1"/>
</dbReference>
<dbReference type="PANTHER" id="PTHR24221">
    <property type="entry name" value="ATP-BINDING CASSETTE SUB-FAMILY B"/>
    <property type="match status" value="1"/>
</dbReference>
<dbReference type="GO" id="GO:0016020">
    <property type="term" value="C:membrane"/>
    <property type="evidence" value="ECO:0007669"/>
    <property type="project" value="TreeGrafter"/>
</dbReference>
<dbReference type="SUPFAM" id="SSF52540">
    <property type="entry name" value="P-loop containing nucleoside triphosphate hydrolases"/>
    <property type="match status" value="1"/>
</dbReference>
<evidence type="ECO:0000313" key="2">
    <source>
        <dbReference type="EMBL" id="GMR50299.1"/>
    </source>
</evidence>
<organism evidence="2 3">
    <name type="scientific">Pristionchus mayeri</name>
    <dbReference type="NCBI Taxonomy" id="1317129"/>
    <lineage>
        <taxon>Eukaryota</taxon>
        <taxon>Metazoa</taxon>
        <taxon>Ecdysozoa</taxon>
        <taxon>Nematoda</taxon>
        <taxon>Chromadorea</taxon>
        <taxon>Rhabditida</taxon>
        <taxon>Rhabditina</taxon>
        <taxon>Diplogasteromorpha</taxon>
        <taxon>Diplogasteroidea</taxon>
        <taxon>Neodiplogasteridae</taxon>
        <taxon>Pristionchus</taxon>
    </lineage>
</organism>
<comment type="caution">
    <text evidence="2">The sequence shown here is derived from an EMBL/GenBank/DDBJ whole genome shotgun (WGS) entry which is preliminary data.</text>
</comment>
<protein>
    <recommendedName>
        <fullName evidence="1">ABC transporter domain-containing protein</fullName>
    </recommendedName>
</protein>
<gene>
    <name evidence="2" type="ORF">PMAYCL1PPCAC_20494</name>
</gene>
<dbReference type="GO" id="GO:0042626">
    <property type="term" value="F:ATPase-coupled transmembrane transporter activity"/>
    <property type="evidence" value="ECO:0007669"/>
    <property type="project" value="TreeGrafter"/>
</dbReference>
<dbReference type="Pfam" id="PF00005">
    <property type="entry name" value="ABC_tran"/>
    <property type="match status" value="1"/>
</dbReference>
<accession>A0AAN5CTG2</accession>
<dbReference type="GO" id="GO:0016887">
    <property type="term" value="F:ATP hydrolysis activity"/>
    <property type="evidence" value="ECO:0007669"/>
    <property type="project" value="InterPro"/>
</dbReference>
<reference evidence="3" key="1">
    <citation type="submission" date="2022-10" db="EMBL/GenBank/DDBJ databases">
        <title>Genome assembly of Pristionchus species.</title>
        <authorList>
            <person name="Yoshida K."/>
            <person name="Sommer R.J."/>
        </authorList>
    </citation>
    <scope>NUCLEOTIDE SEQUENCE [LARGE SCALE GENOMIC DNA]</scope>
    <source>
        <strain evidence="3">RS5460</strain>
    </source>
</reference>